<dbReference type="Proteomes" id="UP001151760">
    <property type="component" value="Unassembled WGS sequence"/>
</dbReference>
<protein>
    <submittedName>
        <fullName evidence="2">Uncharacterized protein</fullName>
    </submittedName>
</protein>
<organism evidence="2 3">
    <name type="scientific">Tanacetum coccineum</name>
    <dbReference type="NCBI Taxonomy" id="301880"/>
    <lineage>
        <taxon>Eukaryota</taxon>
        <taxon>Viridiplantae</taxon>
        <taxon>Streptophyta</taxon>
        <taxon>Embryophyta</taxon>
        <taxon>Tracheophyta</taxon>
        <taxon>Spermatophyta</taxon>
        <taxon>Magnoliopsida</taxon>
        <taxon>eudicotyledons</taxon>
        <taxon>Gunneridae</taxon>
        <taxon>Pentapetalae</taxon>
        <taxon>asterids</taxon>
        <taxon>campanulids</taxon>
        <taxon>Asterales</taxon>
        <taxon>Asteraceae</taxon>
        <taxon>Asteroideae</taxon>
        <taxon>Anthemideae</taxon>
        <taxon>Anthemidinae</taxon>
        <taxon>Tanacetum</taxon>
    </lineage>
</organism>
<gene>
    <name evidence="2" type="ORF">Tco_0840136</name>
</gene>
<evidence type="ECO:0000256" key="1">
    <source>
        <dbReference type="SAM" id="MobiDB-lite"/>
    </source>
</evidence>
<keyword evidence="3" id="KW-1185">Reference proteome</keyword>
<proteinExistence type="predicted"/>
<comment type="caution">
    <text evidence="2">The sequence shown here is derived from an EMBL/GenBank/DDBJ whole genome shotgun (WGS) entry which is preliminary data.</text>
</comment>
<feature type="region of interest" description="Disordered" evidence="1">
    <location>
        <begin position="137"/>
        <end position="167"/>
    </location>
</feature>
<sequence>MTPSLLPFDYELSFTGKPLKISMGEPNLKRNHTGPHLSAPNPAEPKPDGNVEIELSTELIMELRDNAYNGTKTDDVHPISRDSKTNGAYDRECHLKFMSWLSLKFKNPRKLSSATKNALWKFWEKGYDNDTLIHDEESRDDESDNSDQRPFFDPYQNDDDEGDIRNQMMHDSCTSENFDAPHSDNNEQNEGMCRVDKFEVVKHSVGNNEEFLCARIIERNS</sequence>
<reference evidence="2" key="2">
    <citation type="submission" date="2022-01" db="EMBL/GenBank/DDBJ databases">
        <authorList>
            <person name="Yamashiro T."/>
            <person name="Shiraishi A."/>
            <person name="Satake H."/>
            <person name="Nakayama K."/>
        </authorList>
    </citation>
    <scope>NUCLEOTIDE SEQUENCE</scope>
</reference>
<reference evidence="2" key="1">
    <citation type="journal article" date="2022" name="Int. J. Mol. Sci.">
        <title>Draft Genome of Tanacetum Coccineum: Genomic Comparison of Closely Related Tanacetum-Family Plants.</title>
        <authorList>
            <person name="Yamashiro T."/>
            <person name="Shiraishi A."/>
            <person name="Nakayama K."/>
            <person name="Satake H."/>
        </authorList>
    </citation>
    <scope>NUCLEOTIDE SEQUENCE</scope>
</reference>
<feature type="region of interest" description="Disordered" evidence="1">
    <location>
        <begin position="21"/>
        <end position="49"/>
    </location>
</feature>
<name>A0ABQ5AUJ8_9ASTR</name>
<evidence type="ECO:0000313" key="3">
    <source>
        <dbReference type="Proteomes" id="UP001151760"/>
    </source>
</evidence>
<evidence type="ECO:0000313" key="2">
    <source>
        <dbReference type="EMBL" id="GJT05674.1"/>
    </source>
</evidence>
<dbReference type="EMBL" id="BQNB010012607">
    <property type="protein sequence ID" value="GJT05674.1"/>
    <property type="molecule type" value="Genomic_DNA"/>
</dbReference>
<accession>A0ABQ5AUJ8</accession>